<protein>
    <submittedName>
        <fullName evidence="2">Uncharacterized protein</fullName>
    </submittedName>
</protein>
<accession>A0ABR2JIL1</accession>
<keyword evidence="3" id="KW-1185">Reference proteome</keyword>
<feature type="compositionally biased region" description="Acidic residues" evidence="1">
    <location>
        <begin position="174"/>
        <end position="201"/>
    </location>
</feature>
<dbReference type="Gene3D" id="3.60.130.30">
    <property type="match status" value="1"/>
</dbReference>
<evidence type="ECO:0000313" key="2">
    <source>
        <dbReference type="EMBL" id="KAK8877614.1"/>
    </source>
</evidence>
<comment type="caution">
    <text evidence="2">The sequence shown here is derived from an EMBL/GenBank/DDBJ whole genome shotgun (WGS) entry which is preliminary data.</text>
</comment>
<feature type="region of interest" description="Disordered" evidence="1">
    <location>
        <begin position="158"/>
        <end position="237"/>
    </location>
</feature>
<name>A0ABR2JIL1_9PEZI</name>
<feature type="compositionally biased region" description="Basic residues" evidence="1">
    <location>
        <begin position="207"/>
        <end position="217"/>
    </location>
</feature>
<gene>
    <name evidence="2" type="ORF">PGQ11_002560</name>
</gene>
<feature type="compositionally biased region" description="Basic and acidic residues" evidence="1">
    <location>
        <begin position="223"/>
        <end position="237"/>
    </location>
</feature>
<evidence type="ECO:0000313" key="3">
    <source>
        <dbReference type="Proteomes" id="UP001390339"/>
    </source>
</evidence>
<dbReference type="EMBL" id="JAPCWZ010000002">
    <property type="protein sequence ID" value="KAK8877614.1"/>
    <property type="molecule type" value="Genomic_DNA"/>
</dbReference>
<reference evidence="2 3" key="1">
    <citation type="journal article" date="2024" name="IMA Fungus">
        <title>Apiospora arundinis, a panoply of carbohydrate-active enzymes and secondary metabolites.</title>
        <authorList>
            <person name="Sorensen T."/>
            <person name="Petersen C."/>
            <person name="Muurmann A.T."/>
            <person name="Christiansen J.V."/>
            <person name="Brundto M.L."/>
            <person name="Overgaard C.K."/>
            <person name="Boysen A.T."/>
            <person name="Wollenberg R.D."/>
            <person name="Larsen T.O."/>
            <person name="Sorensen J.L."/>
            <person name="Nielsen K.L."/>
            <person name="Sondergaard T.E."/>
        </authorList>
    </citation>
    <scope>NUCLEOTIDE SEQUENCE [LARGE SCALE GENOMIC DNA]</scope>
    <source>
        <strain evidence="2 3">AAU 773</strain>
    </source>
</reference>
<dbReference type="Proteomes" id="UP001390339">
    <property type="component" value="Unassembled WGS sequence"/>
</dbReference>
<proteinExistence type="predicted"/>
<organism evidence="2 3">
    <name type="scientific">Apiospora arundinis</name>
    <dbReference type="NCBI Taxonomy" id="335852"/>
    <lineage>
        <taxon>Eukaryota</taxon>
        <taxon>Fungi</taxon>
        <taxon>Dikarya</taxon>
        <taxon>Ascomycota</taxon>
        <taxon>Pezizomycotina</taxon>
        <taxon>Sordariomycetes</taxon>
        <taxon>Xylariomycetidae</taxon>
        <taxon>Amphisphaeriales</taxon>
        <taxon>Apiosporaceae</taxon>
        <taxon>Apiospora</taxon>
    </lineage>
</organism>
<sequence length="237" mass="26212">MTFGDFKEGGDLVLKELGVQIAFPSGSHCHLRGREPHHAISRYSGGDSGGMRHSMVMTNKETVRNLYSGKLFPGAETIRNALKGDLIGQLHVPGENEMDDELVKQFQQGNSRAFTQVAYEVQLKHAVEVEVNKKRMQAQAKGKPFTEKPAGEKLGPVAKAAAEQAAGGTGGADAGEDEEDEEQEEGAEEIEEEDEDMEDVEIQPPRDRKRKRSRSRSPGKSTSEYRERSPEDVEMRD</sequence>
<evidence type="ECO:0000256" key="1">
    <source>
        <dbReference type="SAM" id="MobiDB-lite"/>
    </source>
</evidence>